<comment type="subcellular location">
    <subcellularLocation>
        <location evidence="1 4">Nucleus</location>
    </subcellularLocation>
</comment>
<proteinExistence type="predicted"/>
<evidence type="ECO:0000256" key="1">
    <source>
        <dbReference type="ARBA" id="ARBA00004123"/>
    </source>
</evidence>
<dbReference type="PROSITE" id="PS51017">
    <property type="entry name" value="CCT"/>
    <property type="match status" value="1"/>
</dbReference>
<sequence>MKSWKGLKLMFTEANNAPNITQCHECNASPAVLVQAKDGKPICLHCDAKLRLKRGEYEWRQWLCEGCHLKAAVRYCKMHALATCKVCGESCEPCRKAKDKRITFALGAFKSSANAQVVSPRQAAACASLLGPVVVHDRNPEDKTHEWEPSFANMWAELRDDSPLCSNAEYQEEPSIQPGGRLSEYFNEVSGFPVRGSDESSRTEVNRTQESRRNTDRDSSTPESQAYEQQHDRFQSAQNHDALEVERRYEQAPPIQPQESKDAWHRSKVSQSTKESSKRSDHKVVCESPNKKQKGVAVNWLSSSSAGSEAGHQPCANRSEALQRYKDKKKKRQFNHKVMYVARMERAHNRSRVKGRFVKEDKEEGTVL</sequence>
<keyword evidence="3 4" id="KW-0539">Nucleus</keyword>
<evidence type="ECO:0000256" key="5">
    <source>
        <dbReference type="SAM" id="MobiDB-lite"/>
    </source>
</evidence>
<dbReference type="PANTHER" id="PTHR31717:SF45">
    <property type="entry name" value="ZINC FINGER PROTEIN CONSTANS-LIKE 14-RELATED"/>
    <property type="match status" value="1"/>
</dbReference>
<feature type="region of interest" description="Disordered" evidence="5">
    <location>
        <begin position="247"/>
        <end position="297"/>
    </location>
</feature>
<feature type="domain" description="CCT" evidence="6">
    <location>
        <begin position="318"/>
        <end position="360"/>
    </location>
</feature>
<feature type="compositionally biased region" description="Basic and acidic residues" evidence="5">
    <location>
        <begin position="196"/>
        <end position="220"/>
    </location>
</feature>
<dbReference type="EMBL" id="HBIS01005736">
    <property type="protein sequence ID" value="CAE0611348.1"/>
    <property type="molecule type" value="Transcribed_RNA"/>
</dbReference>
<name>A0A7S3UDE3_9CHLO</name>
<dbReference type="Pfam" id="PF06203">
    <property type="entry name" value="CCT"/>
    <property type="match status" value="1"/>
</dbReference>
<reference evidence="7" key="1">
    <citation type="submission" date="2021-01" db="EMBL/GenBank/DDBJ databases">
        <authorList>
            <person name="Corre E."/>
            <person name="Pelletier E."/>
            <person name="Niang G."/>
            <person name="Scheremetjew M."/>
            <person name="Finn R."/>
            <person name="Kale V."/>
            <person name="Holt S."/>
            <person name="Cochrane G."/>
            <person name="Meng A."/>
            <person name="Brown T."/>
            <person name="Cohen L."/>
        </authorList>
    </citation>
    <scope>NUCLEOTIDE SEQUENCE</scope>
    <source>
        <strain evidence="7">CCMP1897</strain>
    </source>
</reference>
<evidence type="ECO:0000313" key="7">
    <source>
        <dbReference type="EMBL" id="CAE0611348.1"/>
    </source>
</evidence>
<organism evidence="7">
    <name type="scientific">Picocystis salinarum</name>
    <dbReference type="NCBI Taxonomy" id="88271"/>
    <lineage>
        <taxon>Eukaryota</taxon>
        <taxon>Viridiplantae</taxon>
        <taxon>Chlorophyta</taxon>
        <taxon>Picocystophyceae</taxon>
        <taxon>Picocystales</taxon>
        <taxon>Picocystaceae</taxon>
        <taxon>Picocystis</taxon>
    </lineage>
</organism>
<evidence type="ECO:0000256" key="2">
    <source>
        <dbReference type="ARBA" id="ARBA00022737"/>
    </source>
</evidence>
<protein>
    <recommendedName>
        <fullName evidence="6">CCT domain-containing protein</fullName>
    </recommendedName>
</protein>
<feature type="region of interest" description="Disordered" evidence="5">
    <location>
        <begin position="191"/>
        <end position="235"/>
    </location>
</feature>
<feature type="compositionally biased region" description="Basic and acidic residues" evidence="5">
    <location>
        <begin position="275"/>
        <end position="285"/>
    </location>
</feature>
<keyword evidence="2" id="KW-0677">Repeat</keyword>
<dbReference type="AlphaFoldDB" id="A0A7S3UDE3"/>
<accession>A0A7S3UDE3</accession>
<dbReference type="PANTHER" id="PTHR31717">
    <property type="entry name" value="ZINC FINGER PROTEIN CONSTANS-LIKE 10"/>
    <property type="match status" value="1"/>
</dbReference>
<dbReference type="InterPro" id="IPR010402">
    <property type="entry name" value="CCT_domain"/>
</dbReference>
<gene>
    <name evidence="7" type="ORF">PSAL00342_LOCUS5183</name>
</gene>
<evidence type="ECO:0000256" key="4">
    <source>
        <dbReference type="PROSITE-ProRule" id="PRU00357"/>
    </source>
</evidence>
<evidence type="ECO:0000259" key="6">
    <source>
        <dbReference type="PROSITE" id="PS51017"/>
    </source>
</evidence>
<dbReference type="GO" id="GO:0005634">
    <property type="term" value="C:nucleus"/>
    <property type="evidence" value="ECO:0007669"/>
    <property type="project" value="UniProtKB-SubCell"/>
</dbReference>
<evidence type="ECO:0000256" key="3">
    <source>
        <dbReference type="ARBA" id="ARBA00023242"/>
    </source>
</evidence>